<dbReference type="AlphaFoldDB" id="Q75KD4"/>
<organism evidence="1 2">
    <name type="scientific">Oryza sativa subsp. japonica</name>
    <name type="common">Rice</name>
    <dbReference type="NCBI Taxonomy" id="39947"/>
    <lineage>
        <taxon>Eukaryota</taxon>
        <taxon>Viridiplantae</taxon>
        <taxon>Streptophyta</taxon>
        <taxon>Embryophyta</taxon>
        <taxon>Tracheophyta</taxon>
        <taxon>Spermatophyta</taxon>
        <taxon>Magnoliopsida</taxon>
        <taxon>Liliopsida</taxon>
        <taxon>Poales</taxon>
        <taxon>Poaceae</taxon>
        <taxon>BOP clade</taxon>
        <taxon>Oryzoideae</taxon>
        <taxon>Oryzeae</taxon>
        <taxon>Oryzinae</taxon>
        <taxon>Oryza</taxon>
        <taxon>Oryza sativa</taxon>
    </lineage>
</organism>
<name>Q75KD4_ORYSJ</name>
<evidence type="ECO:0000313" key="1">
    <source>
        <dbReference type="EMBL" id="AAR89014.1"/>
    </source>
</evidence>
<reference evidence="2" key="1">
    <citation type="journal article" date="2005" name="Nature">
        <title>The map-based sequence of the rice genome.</title>
        <authorList>
            <consortium name="International rice genome sequencing project (IRGSP)"/>
            <person name="Matsumoto T."/>
            <person name="Wu J."/>
            <person name="Kanamori H."/>
            <person name="Katayose Y."/>
            <person name="Fujisawa M."/>
            <person name="Namiki N."/>
            <person name="Mizuno H."/>
            <person name="Yamamoto K."/>
            <person name="Antonio B.A."/>
            <person name="Baba T."/>
            <person name="Sakata K."/>
            <person name="Nagamura Y."/>
            <person name="Aoki H."/>
            <person name="Arikawa K."/>
            <person name="Arita K."/>
            <person name="Bito T."/>
            <person name="Chiden Y."/>
            <person name="Fujitsuka N."/>
            <person name="Fukunaka R."/>
            <person name="Hamada M."/>
            <person name="Harada C."/>
            <person name="Hayashi A."/>
            <person name="Hijishita S."/>
            <person name="Honda M."/>
            <person name="Hosokawa S."/>
            <person name="Ichikawa Y."/>
            <person name="Idonuma A."/>
            <person name="Iijima M."/>
            <person name="Ikeda M."/>
            <person name="Ikeno M."/>
            <person name="Ito K."/>
            <person name="Ito S."/>
            <person name="Ito T."/>
            <person name="Ito Y."/>
            <person name="Ito Y."/>
            <person name="Iwabuchi A."/>
            <person name="Kamiya K."/>
            <person name="Karasawa W."/>
            <person name="Kurita K."/>
            <person name="Katagiri S."/>
            <person name="Kikuta A."/>
            <person name="Kobayashi H."/>
            <person name="Kobayashi N."/>
            <person name="Machita K."/>
            <person name="Maehara T."/>
            <person name="Masukawa M."/>
            <person name="Mizubayashi T."/>
            <person name="Mukai Y."/>
            <person name="Nagasaki H."/>
            <person name="Nagata Y."/>
            <person name="Naito S."/>
            <person name="Nakashima M."/>
            <person name="Nakama Y."/>
            <person name="Nakamichi Y."/>
            <person name="Nakamura M."/>
            <person name="Meguro A."/>
            <person name="Negishi M."/>
            <person name="Ohta I."/>
            <person name="Ohta T."/>
            <person name="Okamoto M."/>
            <person name="Ono N."/>
            <person name="Saji S."/>
            <person name="Sakaguchi M."/>
            <person name="Sakai K."/>
            <person name="Shibata M."/>
            <person name="Shimokawa T."/>
            <person name="Song J."/>
            <person name="Takazaki Y."/>
            <person name="Terasawa K."/>
            <person name="Tsugane M."/>
            <person name="Tsuji K."/>
            <person name="Ueda S."/>
            <person name="Waki K."/>
            <person name="Yamagata H."/>
            <person name="Yamamoto M."/>
            <person name="Yamamoto S."/>
            <person name="Yamane H."/>
            <person name="Yoshiki S."/>
            <person name="Yoshihara R."/>
            <person name="Yukawa K."/>
            <person name="Zhong H."/>
            <person name="Yano M."/>
            <person name="Yuan Q."/>
            <person name="Ouyang S."/>
            <person name="Liu J."/>
            <person name="Jones K.M."/>
            <person name="Gansberger K."/>
            <person name="Moffat K."/>
            <person name="Hill J."/>
            <person name="Bera J."/>
            <person name="Fadrosh D."/>
            <person name="Jin S."/>
            <person name="Johri S."/>
            <person name="Kim M."/>
            <person name="Overton L."/>
            <person name="Reardon M."/>
            <person name="Tsitrin T."/>
            <person name="Vuong H."/>
            <person name="Weaver B."/>
            <person name="Ciecko A."/>
            <person name="Tallon L."/>
            <person name="Jackson J."/>
            <person name="Pai G."/>
            <person name="Aken S.V."/>
            <person name="Utterback T."/>
            <person name="Reidmuller S."/>
            <person name="Feldblyum T."/>
            <person name="Hsiao J."/>
            <person name="Zismann V."/>
            <person name="Iobst S."/>
            <person name="de Vazeille A.R."/>
            <person name="Buell C.R."/>
            <person name="Ying K."/>
            <person name="Li Y."/>
            <person name="Lu T."/>
            <person name="Huang Y."/>
            <person name="Zhao Q."/>
            <person name="Feng Q."/>
            <person name="Zhang L."/>
            <person name="Zhu J."/>
            <person name="Weng Q."/>
            <person name="Mu J."/>
            <person name="Lu Y."/>
            <person name="Fan D."/>
            <person name="Liu Y."/>
            <person name="Guan J."/>
            <person name="Zhang Y."/>
            <person name="Yu S."/>
            <person name="Liu X."/>
            <person name="Zhang Y."/>
            <person name="Hong G."/>
            <person name="Han B."/>
            <person name="Choisne N."/>
            <person name="Demange N."/>
            <person name="Orjeda G."/>
            <person name="Samain S."/>
            <person name="Cattolico L."/>
            <person name="Pelletier E."/>
            <person name="Couloux A."/>
            <person name="Segurens B."/>
            <person name="Wincker P."/>
            <person name="D'Hont A."/>
            <person name="Scarpelli C."/>
            <person name="Weissenbach J."/>
            <person name="Salanoubat M."/>
            <person name="Quetier F."/>
            <person name="Yu Y."/>
            <person name="Kim H.R."/>
            <person name="Rambo T."/>
            <person name="Currie J."/>
            <person name="Collura K."/>
            <person name="Luo M."/>
            <person name="Yang T."/>
            <person name="Ammiraju J.S.S."/>
            <person name="Engler F."/>
            <person name="Soderlund C."/>
            <person name="Wing R.A."/>
            <person name="Palmer L.E."/>
            <person name="de la Bastide M."/>
            <person name="Spiegel L."/>
            <person name="Nascimento L."/>
            <person name="Zutavern T."/>
            <person name="O'Shaughnessy A."/>
            <person name="Dike S."/>
            <person name="Dedhia N."/>
            <person name="Preston R."/>
            <person name="Balija V."/>
            <person name="McCombie W.R."/>
            <person name="Chow T."/>
            <person name="Chen H."/>
            <person name="Chung M."/>
            <person name="Chen C."/>
            <person name="Shaw J."/>
            <person name="Wu H."/>
            <person name="Hsiao K."/>
            <person name="Chao Y."/>
            <person name="Chu M."/>
            <person name="Cheng C."/>
            <person name="Hour A."/>
            <person name="Lee P."/>
            <person name="Lin S."/>
            <person name="Lin Y."/>
            <person name="Liou J."/>
            <person name="Liu S."/>
            <person name="Hsing Y."/>
            <person name="Raghuvanshi S."/>
            <person name="Mohanty A."/>
            <person name="Bharti A.K."/>
            <person name="Gaur A."/>
            <person name="Gupta V."/>
            <person name="Kumar D."/>
            <person name="Ravi V."/>
            <person name="Vij S."/>
            <person name="Kapur A."/>
            <person name="Khurana P."/>
            <person name="Khurana P."/>
            <person name="Khurana J.P."/>
            <person name="Tyagi A.K."/>
            <person name="Gaikwad K."/>
            <person name="Singh A."/>
            <person name="Dalal V."/>
            <person name="Srivastava S."/>
            <person name="Dixit A."/>
            <person name="Pal A.K."/>
            <person name="Ghazi I.A."/>
            <person name="Yadav M."/>
            <person name="Pandit A."/>
            <person name="Bhargava A."/>
            <person name="Sureshbabu K."/>
            <person name="Batra K."/>
            <person name="Sharma T.R."/>
            <person name="Mohapatra T."/>
            <person name="Singh N.K."/>
            <person name="Messing J."/>
            <person name="Nelson A.B."/>
            <person name="Fuks G."/>
            <person name="Kavchok S."/>
            <person name="Keizer G."/>
            <person name="Linton E."/>
            <person name="Llaca V."/>
            <person name="Song R."/>
            <person name="Tanyolac B."/>
            <person name="Young S."/>
            <person name="Ho-Il K."/>
            <person name="Hahn J.H."/>
            <person name="Sangsakoo G."/>
            <person name="Vanavichit A."/>
            <person name="de Mattos Luiz.A.T."/>
            <person name="Zimmer P.D."/>
            <person name="Malone G."/>
            <person name="Dellagostin O."/>
            <person name="de Oliveira A.C."/>
            <person name="Bevan M."/>
            <person name="Bancroft I."/>
            <person name="Minx P."/>
            <person name="Cordum H."/>
            <person name="Wilson R."/>
            <person name="Cheng Z."/>
            <person name="Jin W."/>
            <person name="Jiang J."/>
            <person name="Leong S.A."/>
            <person name="Iwama H."/>
            <person name="Gojobori T."/>
            <person name="Itoh T."/>
            <person name="Niimura Y."/>
            <person name="Fujii Y."/>
            <person name="Habara T."/>
            <person name="Sakai H."/>
            <person name="Sato Y."/>
            <person name="Wilson G."/>
            <person name="Kumar K."/>
            <person name="McCouch S."/>
            <person name="Juretic N."/>
            <person name="Hoen D."/>
            <person name="Wright S."/>
            <person name="Bruskiewich R."/>
            <person name="Bureau T."/>
            <person name="Miyao A."/>
            <person name="Hirochika H."/>
            <person name="Nishikawa T."/>
            <person name="Kadowaki K."/>
            <person name="Sugiura M."/>
            <person name="Burr B."/>
            <person name="Sasaki T."/>
        </authorList>
    </citation>
    <scope>NUCLEOTIDE SEQUENCE [LARGE SCALE GENOMIC DNA]</scope>
    <source>
        <strain evidence="2">cv. Nipponbare</strain>
    </source>
</reference>
<protein>
    <submittedName>
        <fullName evidence="1">Uncharacterized protein</fullName>
    </submittedName>
</protein>
<proteinExistence type="predicted"/>
<dbReference type="EMBL" id="AC106887">
    <property type="protein sequence ID" value="AAR89014.1"/>
    <property type="molecule type" value="Genomic_DNA"/>
</dbReference>
<dbReference type="Proteomes" id="UP000000763">
    <property type="component" value="Chromosome 3"/>
</dbReference>
<gene>
    <name evidence="1" type="primary">OSJNBa0054H04.15</name>
</gene>
<sequence>MADGGGYGRAHRHAADGGLRWRKSTEEEWTSKKSVCIPVARVLFFRLPPSPDLTVARSTTAIAIRAPPWFQPLLAAASVAPSQCHCPPRHRSSEKKPGHPSVAAVRRRKVVTAVDPELAAAATSVPRRLFAHETAISKP</sequence>
<reference evidence="2" key="2">
    <citation type="journal article" date="2008" name="Nucleic Acids Res.">
        <title>The rice annotation project database (RAP-DB): 2008 update.</title>
        <authorList>
            <consortium name="The rice annotation project (RAP)"/>
        </authorList>
    </citation>
    <scope>GENOME REANNOTATION</scope>
    <source>
        <strain evidence="2">cv. Nipponbare</strain>
    </source>
</reference>
<evidence type="ECO:0000313" key="2">
    <source>
        <dbReference type="Proteomes" id="UP000000763"/>
    </source>
</evidence>
<accession>Q75KD4</accession>